<dbReference type="KEGG" id="crq:GCK72_010468"/>
<dbReference type="Gene3D" id="3.30.710.10">
    <property type="entry name" value="Potassium Channel Kv1.1, Chain A"/>
    <property type="match status" value="1"/>
</dbReference>
<evidence type="ECO:0000313" key="2">
    <source>
        <dbReference type="Proteomes" id="UP000008281"/>
    </source>
</evidence>
<dbReference type="SUPFAM" id="SSF54695">
    <property type="entry name" value="POZ domain"/>
    <property type="match status" value="1"/>
</dbReference>
<dbReference type="EMBL" id="DS268419">
    <property type="protein sequence ID" value="EFO86717.1"/>
    <property type="molecule type" value="Genomic_DNA"/>
</dbReference>
<dbReference type="eggNOG" id="KOG2716">
    <property type="taxonomic scope" value="Eukaryota"/>
</dbReference>
<dbReference type="PANTHER" id="PTHR11145:SF8">
    <property type="entry name" value="RE57120P"/>
    <property type="match status" value="1"/>
</dbReference>
<dbReference type="AlphaFoldDB" id="E3LZC1"/>
<reference evidence="1" key="1">
    <citation type="submission" date="2007-07" db="EMBL/GenBank/DDBJ databases">
        <title>PCAP assembly of the Caenorhabditis remanei genome.</title>
        <authorList>
            <consortium name="The Caenorhabditis remanei Sequencing Consortium"/>
            <person name="Wilson R.K."/>
        </authorList>
    </citation>
    <scope>NUCLEOTIDE SEQUENCE [LARGE SCALE GENOMIC DNA]</scope>
    <source>
        <strain evidence="1">PB4641</strain>
    </source>
</reference>
<gene>
    <name evidence="1" type="ORF">CRE_04806</name>
</gene>
<dbReference type="Pfam" id="PF02214">
    <property type="entry name" value="BTB_2"/>
    <property type="match status" value="1"/>
</dbReference>
<dbReference type="InterPro" id="IPR003131">
    <property type="entry name" value="T1-type_BTB"/>
</dbReference>
<dbReference type="RefSeq" id="XP_003110885.2">
    <property type="nucleotide sequence ID" value="XM_003110837.2"/>
</dbReference>
<evidence type="ECO:0000313" key="1">
    <source>
        <dbReference type="EMBL" id="EFO86717.1"/>
    </source>
</evidence>
<dbReference type="HOGENOM" id="CLU_086154_0_0_1"/>
<accession>E3LZC1</accession>
<sequence length="233" mass="27113">MTTAYDDDHCSRIIKLDVGGKIFKTSISTLTKHDSMLKTMFVTRIPVKKDDEGCIFIDRDSQHFRLILNFLRDGQMALPDSDREVKEVLAEARYFLLDPLIELCEERLETSISPYYHVVSTVLEARKYIFATEKPVVVLRLPVYIATNGSQCYYFSETKFREFAELHHKLVSFVLITEPEFNEDCSWTFFLKTKKITARVKGPADNNLLEDCFTQLLEDVKERRRESSVSEDN</sequence>
<dbReference type="PANTHER" id="PTHR11145">
    <property type="entry name" value="BTB/POZ DOMAIN-CONTAINING ADAPTER FOR CUL3-MEDIATED RHOA DEGRADATION PROTEIN FAMILY MEMBER"/>
    <property type="match status" value="1"/>
</dbReference>
<dbReference type="OrthoDB" id="2414723at2759"/>
<dbReference type="SMART" id="SM00225">
    <property type="entry name" value="BTB"/>
    <property type="match status" value="1"/>
</dbReference>
<dbReference type="OMA" id="SMLKTMF"/>
<proteinExistence type="predicted"/>
<dbReference type="PROSITE" id="PS50097">
    <property type="entry name" value="BTB"/>
    <property type="match status" value="1"/>
</dbReference>
<dbReference type="GeneID" id="9825817"/>
<name>E3LZC1_CAERE</name>
<dbReference type="CTD" id="9825817"/>
<protein>
    <submittedName>
        <fullName evidence="1">Uncharacterized protein</fullName>
    </submittedName>
</protein>
<keyword evidence="2" id="KW-1185">Reference proteome</keyword>
<organism evidence="2">
    <name type="scientific">Caenorhabditis remanei</name>
    <name type="common">Caenorhabditis vulgaris</name>
    <dbReference type="NCBI Taxonomy" id="31234"/>
    <lineage>
        <taxon>Eukaryota</taxon>
        <taxon>Metazoa</taxon>
        <taxon>Ecdysozoa</taxon>
        <taxon>Nematoda</taxon>
        <taxon>Chromadorea</taxon>
        <taxon>Rhabditida</taxon>
        <taxon>Rhabditina</taxon>
        <taxon>Rhabditomorpha</taxon>
        <taxon>Rhabditoidea</taxon>
        <taxon>Rhabditidae</taxon>
        <taxon>Peloderinae</taxon>
        <taxon>Caenorhabditis</taxon>
    </lineage>
</organism>
<dbReference type="GO" id="GO:0051260">
    <property type="term" value="P:protein homooligomerization"/>
    <property type="evidence" value="ECO:0007669"/>
    <property type="project" value="InterPro"/>
</dbReference>
<dbReference type="InterPro" id="IPR000210">
    <property type="entry name" value="BTB/POZ_dom"/>
</dbReference>
<dbReference type="FunCoup" id="E3LZC1">
    <property type="interactions" value="1481"/>
</dbReference>
<dbReference type="InterPro" id="IPR045068">
    <property type="entry name" value="BACURD1-3"/>
</dbReference>
<dbReference type="InterPro" id="IPR011333">
    <property type="entry name" value="SKP1/BTB/POZ_sf"/>
</dbReference>
<dbReference type="Proteomes" id="UP000008281">
    <property type="component" value="Unassembled WGS sequence"/>
</dbReference>
<dbReference type="STRING" id="31234.E3LZC1"/>